<accession>A0A1C4CVQ6</accession>
<dbReference type="EMBL" id="FMBA01000051">
    <property type="protein sequence ID" value="SCC23195.1"/>
    <property type="molecule type" value="Genomic_DNA"/>
</dbReference>
<dbReference type="Gene3D" id="1.10.530.10">
    <property type="match status" value="1"/>
</dbReference>
<dbReference type="InterPro" id="IPR023346">
    <property type="entry name" value="Lysozyme-like_dom_sf"/>
</dbReference>
<dbReference type="RefSeq" id="WP_091125073.1">
    <property type="nucleotide sequence ID" value="NZ_FMBA01000051.1"/>
</dbReference>
<evidence type="ECO:0000313" key="2">
    <source>
        <dbReference type="EMBL" id="SCC23195.1"/>
    </source>
</evidence>
<dbReference type="SUPFAM" id="SSF53955">
    <property type="entry name" value="Lysozyme-like"/>
    <property type="match status" value="1"/>
</dbReference>
<feature type="compositionally biased region" description="Polar residues" evidence="1">
    <location>
        <begin position="8"/>
        <end position="33"/>
    </location>
</feature>
<proteinExistence type="predicted"/>
<keyword evidence="3" id="KW-1185">Reference proteome</keyword>
<gene>
    <name evidence="2" type="ORF">GA0061080_10515</name>
</gene>
<dbReference type="AlphaFoldDB" id="A0A1C4CVQ6"/>
<name>A0A1C4CVQ6_9GAMM</name>
<dbReference type="OrthoDB" id="1242806at2"/>
<dbReference type="STRING" id="1798183.GA0061080_10515"/>
<evidence type="ECO:0000256" key="1">
    <source>
        <dbReference type="SAM" id="MobiDB-lite"/>
    </source>
</evidence>
<organism evidence="2 3">
    <name type="scientific">Gilliamella intestini</name>
    <dbReference type="NCBI Taxonomy" id="1798183"/>
    <lineage>
        <taxon>Bacteria</taxon>
        <taxon>Pseudomonadati</taxon>
        <taxon>Pseudomonadota</taxon>
        <taxon>Gammaproteobacteria</taxon>
        <taxon>Orbales</taxon>
        <taxon>Orbaceae</taxon>
        <taxon>Gilliamella</taxon>
    </lineage>
</organism>
<evidence type="ECO:0000313" key="3">
    <source>
        <dbReference type="Proteomes" id="UP000199698"/>
    </source>
</evidence>
<protein>
    <submittedName>
        <fullName evidence="2">Chitinase class I</fullName>
    </submittedName>
</protein>
<dbReference type="Proteomes" id="UP000199698">
    <property type="component" value="Unassembled WGS sequence"/>
</dbReference>
<reference evidence="3" key="1">
    <citation type="submission" date="2016-08" db="EMBL/GenBank/DDBJ databases">
        <authorList>
            <person name="Varghese N."/>
            <person name="Submissions Spin"/>
        </authorList>
    </citation>
    <scope>NUCLEOTIDE SEQUENCE [LARGE SCALE GENOMIC DNA]</scope>
    <source>
        <strain evidence="3">R-53144</strain>
    </source>
</reference>
<feature type="region of interest" description="Disordered" evidence="1">
    <location>
        <begin position="1"/>
        <end position="33"/>
    </location>
</feature>
<sequence length="287" mass="32926">MKKVAEAQSKQTANTKHQTPNTNQTGANTTTPKLSNLSTDGKAWFIHPIALFNFVSLDLIDVESFLTKYESEHKNFKANEKDVVSDFNQKSKDSLRGIIKRINLFYKEHEEFKPNIYYVSYMLATARWEATWGRDFFCALEERSGSLGKAYFNKYDPVLASNESLKKRAKNNGNTEEGDGYKYRGRGLVHLTWKNNYKKASDYFGIDFVDQPDKAAELDYAVPIMIWGMMKGIFTGGKLPRYIYKSHIDYKAARAVINKNDSADNIAFFARQFESILRATSNLTEEF</sequence>